<dbReference type="Proteomes" id="UP000664144">
    <property type="component" value="Unassembled WGS sequence"/>
</dbReference>
<evidence type="ECO:0000256" key="1">
    <source>
        <dbReference type="ARBA" id="ARBA00000085"/>
    </source>
</evidence>
<feature type="chain" id="PRO_5036692265" description="histidine kinase" evidence="5">
    <location>
        <begin position="23"/>
        <end position="696"/>
    </location>
</feature>
<evidence type="ECO:0000313" key="7">
    <source>
        <dbReference type="EMBL" id="MBO0358967.1"/>
    </source>
</evidence>
<dbReference type="InterPro" id="IPR036097">
    <property type="entry name" value="HisK_dim/P_sf"/>
</dbReference>
<dbReference type="InterPro" id="IPR036890">
    <property type="entry name" value="HATPase_C_sf"/>
</dbReference>
<dbReference type="SUPFAM" id="SSF47384">
    <property type="entry name" value="Homodimeric domain of signal transducing histidine kinase"/>
    <property type="match status" value="1"/>
</dbReference>
<keyword evidence="4" id="KW-0175">Coiled coil</keyword>
<keyword evidence="8" id="KW-1185">Reference proteome</keyword>
<dbReference type="SMART" id="SM00388">
    <property type="entry name" value="HisKA"/>
    <property type="match status" value="1"/>
</dbReference>
<protein>
    <recommendedName>
        <fullName evidence="2">histidine kinase</fullName>
        <ecNumber evidence="2">2.7.13.3</ecNumber>
    </recommendedName>
</protein>
<dbReference type="SMART" id="SM00028">
    <property type="entry name" value="TPR"/>
    <property type="match status" value="4"/>
</dbReference>
<evidence type="ECO:0000259" key="6">
    <source>
        <dbReference type="PROSITE" id="PS50109"/>
    </source>
</evidence>
<dbReference type="SMART" id="SM00387">
    <property type="entry name" value="HATPase_c"/>
    <property type="match status" value="1"/>
</dbReference>
<dbReference type="InterPro" id="IPR003594">
    <property type="entry name" value="HATPase_dom"/>
</dbReference>
<organism evidence="7 8">
    <name type="scientific">Hymenobacter telluris</name>
    <dbReference type="NCBI Taxonomy" id="2816474"/>
    <lineage>
        <taxon>Bacteria</taxon>
        <taxon>Pseudomonadati</taxon>
        <taxon>Bacteroidota</taxon>
        <taxon>Cytophagia</taxon>
        <taxon>Cytophagales</taxon>
        <taxon>Hymenobacteraceae</taxon>
        <taxon>Hymenobacter</taxon>
    </lineage>
</organism>
<dbReference type="SUPFAM" id="SSF48452">
    <property type="entry name" value="TPR-like"/>
    <property type="match status" value="1"/>
</dbReference>
<sequence length="696" mass="78830">MISRLLAGLLLVFLLPVEWATAQSPQTAAVRQALARATTDTSRVLLLANLSATYRYSHFDSVRWYAKQGLQLARRIGYGKGEGRCLSRLSILLSERGNLPAALRLNLRALQLCKAAQDYEGTARILNQTGLLYFALDDFRPSLNYYFQAREHYRLGHITDASQLASVLTNIGASYEGLGKLDSAAFYLHKAFSLTQLPPATGWSCWGNPKPYVLRELGLLQAASGHPNQAIHYYHRSAQAAVPENDLRSRCRAFQYMAELYHRRQQPDSSILYARKALNVGRSLPFVVAVLRTSRLLADAFQARQQNDSTLKYLRIMLTAQDSLQNPKRIKQLDAIGFAEQQRLGQLEEESAQFTEKARTYALWAGLGVSLLVALALWRYTYQQRQANQRLLLLNDRVNQQKTELTQQRDTLARMVQELRTTQSQLVLREKMASLGELMAGVAHEIKNPMSSVKNFAAISVGLCQELREELAKVLLPIDDQQIIDEMFQNLSQYQSDIVKHCQRAEGYVNSMLDYSSTGPAQRQPTDLNLLANEYMRLTYHDLRLKNRHFNAALFSHLDDTLPLLPVVRQELGRVMVSLFTNALYAVHKRQQQTTEDDYVPQITLQTRHLGEQAEIRVRDNGLGISEETQSAIFQRFFTTKPDGEGVGLGLWVSYDIITRSHGGTIEVESQPGHYTEFIIRLPLQGKPTVPVDWMS</sequence>
<dbReference type="Gene3D" id="3.30.565.10">
    <property type="entry name" value="Histidine kinase-like ATPase, C-terminal domain"/>
    <property type="match status" value="1"/>
</dbReference>
<gene>
    <name evidence="7" type="ORF">J0X19_13495</name>
</gene>
<feature type="signal peptide" evidence="5">
    <location>
        <begin position="1"/>
        <end position="22"/>
    </location>
</feature>
<reference evidence="7" key="1">
    <citation type="submission" date="2021-03" db="EMBL/GenBank/DDBJ databases">
        <authorList>
            <person name="Kim M.K."/>
        </authorList>
    </citation>
    <scope>NUCLEOTIDE SEQUENCE</scope>
    <source>
        <strain evidence="7">BT186</strain>
    </source>
</reference>
<evidence type="ECO:0000313" key="8">
    <source>
        <dbReference type="Proteomes" id="UP000664144"/>
    </source>
</evidence>
<dbReference type="InterPro" id="IPR005467">
    <property type="entry name" value="His_kinase_dom"/>
</dbReference>
<dbReference type="InterPro" id="IPR003661">
    <property type="entry name" value="HisK_dim/P_dom"/>
</dbReference>
<name>A0A939EXG3_9BACT</name>
<dbReference type="EMBL" id="JAFLQZ010000008">
    <property type="protein sequence ID" value="MBO0358967.1"/>
    <property type="molecule type" value="Genomic_DNA"/>
</dbReference>
<dbReference type="Gene3D" id="1.10.287.130">
    <property type="match status" value="1"/>
</dbReference>
<keyword evidence="3" id="KW-0597">Phosphoprotein</keyword>
<feature type="domain" description="Histidine kinase" evidence="6">
    <location>
        <begin position="441"/>
        <end position="686"/>
    </location>
</feature>
<evidence type="ECO:0000256" key="4">
    <source>
        <dbReference type="SAM" id="Coils"/>
    </source>
</evidence>
<feature type="coiled-coil region" evidence="4">
    <location>
        <begin position="388"/>
        <end position="422"/>
    </location>
</feature>
<keyword evidence="5" id="KW-0732">Signal</keyword>
<proteinExistence type="predicted"/>
<dbReference type="InterPro" id="IPR019734">
    <property type="entry name" value="TPR_rpt"/>
</dbReference>
<dbReference type="RefSeq" id="WP_206984895.1">
    <property type="nucleotide sequence ID" value="NZ_JAFLQZ010000008.1"/>
</dbReference>
<evidence type="ECO:0000256" key="2">
    <source>
        <dbReference type="ARBA" id="ARBA00012438"/>
    </source>
</evidence>
<dbReference type="InterPro" id="IPR004358">
    <property type="entry name" value="Sig_transdc_His_kin-like_C"/>
</dbReference>
<dbReference type="InterPro" id="IPR011990">
    <property type="entry name" value="TPR-like_helical_dom_sf"/>
</dbReference>
<dbReference type="EC" id="2.7.13.3" evidence="2"/>
<dbReference type="SUPFAM" id="SSF55874">
    <property type="entry name" value="ATPase domain of HSP90 chaperone/DNA topoisomerase II/histidine kinase"/>
    <property type="match status" value="1"/>
</dbReference>
<dbReference type="CDD" id="cd00082">
    <property type="entry name" value="HisKA"/>
    <property type="match status" value="1"/>
</dbReference>
<dbReference type="AlphaFoldDB" id="A0A939EXG3"/>
<accession>A0A939EXG3</accession>
<evidence type="ECO:0000256" key="5">
    <source>
        <dbReference type="SAM" id="SignalP"/>
    </source>
</evidence>
<comment type="catalytic activity">
    <reaction evidence="1">
        <text>ATP + protein L-histidine = ADP + protein N-phospho-L-histidine.</text>
        <dbReference type="EC" id="2.7.13.3"/>
    </reaction>
</comment>
<dbReference type="PROSITE" id="PS50109">
    <property type="entry name" value="HIS_KIN"/>
    <property type="match status" value="1"/>
</dbReference>
<dbReference type="GO" id="GO:0000155">
    <property type="term" value="F:phosphorelay sensor kinase activity"/>
    <property type="evidence" value="ECO:0007669"/>
    <property type="project" value="InterPro"/>
</dbReference>
<dbReference type="Gene3D" id="1.25.40.10">
    <property type="entry name" value="Tetratricopeptide repeat domain"/>
    <property type="match status" value="2"/>
</dbReference>
<dbReference type="PRINTS" id="PR00344">
    <property type="entry name" value="BCTRLSENSOR"/>
</dbReference>
<comment type="caution">
    <text evidence="7">The sequence shown here is derived from an EMBL/GenBank/DDBJ whole genome shotgun (WGS) entry which is preliminary data.</text>
</comment>
<dbReference type="PANTHER" id="PTHR43065">
    <property type="entry name" value="SENSOR HISTIDINE KINASE"/>
    <property type="match status" value="1"/>
</dbReference>
<dbReference type="Pfam" id="PF02518">
    <property type="entry name" value="HATPase_c"/>
    <property type="match status" value="1"/>
</dbReference>
<evidence type="ECO:0000256" key="3">
    <source>
        <dbReference type="ARBA" id="ARBA00022553"/>
    </source>
</evidence>
<dbReference type="PANTHER" id="PTHR43065:SF42">
    <property type="entry name" value="TWO-COMPONENT SENSOR PPRA"/>
    <property type="match status" value="1"/>
</dbReference>